<dbReference type="PRINTS" id="PR00455">
    <property type="entry name" value="HTHTETR"/>
</dbReference>
<dbReference type="InterPro" id="IPR050109">
    <property type="entry name" value="HTH-type_TetR-like_transc_reg"/>
</dbReference>
<feature type="domain" description="HTH tetR-type" evidence="2">
    <location>
        <begin position="20"/>
        <end position="80"/>
    </location>
</feature>
<evidence type="ECO:0000313" key="3">
    <source>
        <dbReference type="EMBL" id="OIQ95634.1"/>
    </source>
</evidence>
<gene>
    <name evidence="3" type="primary">slmA_6</name>
    <name evidence="3" type="ORF">GALL_224100</name>
</gene>
<name>A0A1J5RJK8_9ZZZZ</name>
<keyword evidence="1" id="KW-0238">DNA-binding</keyword>
<dbReference type="GO" id="GO:0000976">
    <property type="term" value="F:transcription cis-regulatory region binding"/>
    <property type="evidence" value="ECO:0007669"/>
    <property type="project" value="TreeGrafter"/>
</dbReference>
<dbReference type="GO" id="GO:0003700">
    <property type="term" value="F:DNA-binding transcription factor activity"/>
    <property type="evidence" value="ECO:0007669"/>
    <property type="project" value="TreeGrafter"/>
</dbReference>
<dbReference type="InterPro" id="IPR009057">
    <property type="entry name" value="Homeodomain-like_sf"/>
</dbReference>
<evidence type="ECO:0000256" key="1">
    <source>
        <dbReference type="ARBA" id="ARBA00023125"/>
    </source>
</evidence>
<dbReference type="AlphaFoldDB" id="A0A1J5RJK8"/>
<dbReference type="SUPFAM" id="SSF46689">
    <property type="entry name" value="Homeodomain-like"/>
    <property type="match status" value="1"/>
</dbReference>
<dbReference type="Gene3D" id="1.10.357.10">
    <property type="entry name" value="Tetracycline Repressor, domain 2"/>
    <property type="match status" value="1"/>
</dbReference>
<organism evidence="3">
    <name type="scientific">mine drainage metagenome</name>
    <dbReference type="NCBI Taxonomy" id="410659"/>
    <lineage>
        <taxon>unclassified sequences</taxon>
        <taxon>metagenomes</taxon>
        <taxon>ecological metagenomes</taxon>
    </lineage>
</organism>
<dbReference type="InterPro" id="IPR001647">
    <property type="entry name" value="HTH_TetR"/>
</dbReference>
<accession>A0A1J5RJK8</accession>
<reference evidence="3" key="1">
    <citation type="submission" date="2016-10" db="EMBL/GenBank/DDBJ databases">
        <title>Sequence of Gallionella enrichment culture.</title>
        <authorList>
            <person name="Poehlein A."/>
            <person name="Muehling M."/>
            <person name="Daniel R."/>
        </authorList>
    </citation>
    <scope>NUCLEOTIDE SEQUENCE</scope>
</reference>
<comment type="caution">
    <text evidence="3">The sequence shown here is derived from an EMBL/GenBank/DDBJ whole genome shotgun (WGS) entry which is preliminary data.</text>
</comment>
<dbReference type="Pfam" id="PF00440">
    <property type="entry name" value="TetR_N"/>
    <property type="match status" value="1"/>
</dbReference>
<evidence type="ECO:0000259" key="2">
    <source>
        <dbReference type="PROSITE" id="PS50977"/>
    </source>
</evidence>
<dbReference type="PANTHER" id="PTHR30055">
    <property type="entry name" value="HTH-TYPE TRANSCRIPTIONAL REGULATOR RUTR"/>
    <property type="match status" value="1"/>
</dbReference>
<dbReference type="EMBL" id="MLJW01000163">
    <property type="protein sequence ID" value="OIQ95634.1"/>
    <property type="molecule type" value="Genomic_DNA"/>
</dbReference>
<dbReference type="Gene3D" id="1.10.10.60">
    <property type="entry name" value="Homeodomain-like"/>
    <property type="match status" value="1"/>
</dbReference>
<dbReference type="PANTHER" id="PTHR30055:SF226">
    <property type="entry name" value="HTH-TYPE TRANSCRIPTIONAL REGULATOR PKSA"/>
    <property type="match status" value="1"/>
</dbReference>
<proteinExistence type="predicted"/>
<dbReference type="PROSITE" id="PS50977">
    <property type="entry name" value="HTH_TETR_2"/>
    <property type="match status" value="1"/>
</dbReference>
<sequence>MRDNGDMPRIDAPTVAEHHAMRHDAIVAAACETLVAEGVSAVTPAAVAAQAGLARTSVYQYYPSTGALVAAAVEAMFAEANTVLSDVVGRTGDPRERIHRYVAAALELAARNHGPFHPLSVVDLPPMCRARVRELHEEVLAPLRAAVVELGVAEPEIVVGLAFGAISAAAQLVDHGTHLAAATERTVRFVDAGLDSAQVGDASEPGPRA</sequence>
<protein>
    <submittedName>
        <fullName evidence="3">Nucleoid occlusion factor SlmA</fullName>
    </submittedName>
</protein>